<dbReference type="EMBL" id="LMWU01000006">
    <property type="protein sequence ID" value="KUN73562.1"/>
    <property type="molecule type" value="Genomic_DNA"/>
</dbReference>
<evidence type="ECO:0000256" key="6">
    <source>
        <dbReference type="ARBA" id="ARBA00022777"/>
    </source>
</evidence>
<dbReference type="Pfam" id="PF13796">
    <property type="entry name" value="Sensor"/>
    <property type="match status" value="1"/>
</dbReference>
<keyword evidence="9" id="KW-0812">Transmembrane</keyword>
<dbReference type="InterPro" id="IPR011712">
    <property type="entry name" value="Sig_transdc_His_kin_sub3_dim/P"/>
</dbReference>
<keyword evidence="8" id="KW-0902">Two-component regulatory system</keyword>
<dbReference type="GO" id="GO:0000155">
    <property type="term" value="F:phosphorelay sensor kinase activity"/>
    <property type="evidence" value="ECO:0007669"/>
    <property type="project" value="InterPro"/>
</dbReference>
<feature type="domain" description="Histidine kinase/HSP90-like ATPase" evidence="10">
    <location>
        <begin position="319"/>
        <end position="401"/>
    </location>
</feature>
<dbReference type="STRING" id="58343.AQJ46_07430"/>
<feature type="domain" description="Signal transduction histidine kinase subgroup 3 dimerisation and phosphoacceptor" evidence="11">
    <location>
        <begin position="213"/>
        <end position="280"/>
    </location>
</feature>
<evidence type="ECO:0000256" key="1">
    <source>
        <dbReference type="ARBA" id="ARBA00000085"/>
    </source>
</evidence>
<dbReference type="InterPro" id="IPR025828">
    <property type="entry name" value="Put_sensor_dom"/>
</dbReference>
<keyword evidence="6 13" id="KW-0418">Kinase</keyword>
<keyword evidence="9" id="KW-1133">Transmembrane helix</keyword>
<comment type="catalytic activity">
    <reaction evidence="1">
        <text>ATP + protein L-histidine = ADP + protein N-phospho-L-histidine.</text>
        <dbReference type="EC" id="2.7.13.3"/>
    </reaction>
</comment>
<organism evidence="13 14">
    <name type="scientific">Streptomyces canus</name>
    <dbReference type="NCBI Taxonomy" id="58343"/>
    <lineage>
        <taxon>Bacteria</taxon>
        <taxon>Bacillati</taxon>
        <taxon>Actinomycetota</taxon>
        <taxon>Actinomycetes</taxon>
        <taxon>Kitasatosporales</taxon>
        <taxon>Streptomycetaceae</taxon>
        <taxon>Streptomyces</taxon>
        <taxon>Streptomyces aurantiacus group</taxon>
    </lineage>
</organism>
<dbReference type="Gene3D" id="1.20.5.1930">
    <property type="match status" value="1"/>
</dbReference>
<dbReference type="AlphaFoldDB" id="A0A101SH58"/>
<keyword evidence="7" id="KW-0067">ATP-binding</keyword>
<dbReference type="SUPFAM" id="SSF55874">
    <property type="entry name" value="ATPase domain of HSP90 chaperone/DNA topoisomerase II/histidine kinase"/>
    <property type="match status" value="1"/>
</dbReference>
<keyword evidence="9" id="KW-0472">Membrane</keyword>
<reference evidence="13 14" key="1">
    <citation type="submission" date="2015-10" db="EMBL/GenBank/DDBJ databases">
        <title>Draft genome sequence of Streptomyces canus DSM 40017, type strain for the species Streptomyces canus.</title>
        <authorList>
            <person name="Ruckert C."/>
            <person name="Winkler A."/>
            <person name="Kalinowski J."/>
            <person name="Kampfer P."/>
            <person name="Glaeser S."/>
        </authorList>
    </citation>
    <scope>NUCLEOTIDE SEQUENCE [LARGE SCALE GENOMIC DNA]</scope>
    <source>
        <strain evidence="13 14">DSM 40017</strain>
    </source>
</reference>
<evidence type="ECO:0000256" key="2">
    <source>
        <dbReference type="ARBA" id="ARBA00012438"/>
    </source>
</evidence>
<evidence type="ECO:0000313" key="14">
    <source>
        <dbReference type="Proteomes" id="UP000053669"/>
    </source>
</evidence>
<dbReference type="InterPro" id="IPR050482">
    <property type="entry name" value="Sensor_HK_TwoCompSys"/>
</dbReference>
<dbReference type="Pfam" id="PF02518">
    <property type="entry name" value="HATPase_c"/>
    <property type="match status" value="1"/>
</dbReference>
<dbReference type="Proteomes" id="UP000053669">
    <property type="component" value="Unassembled WGS sequence"/>
</dbReference>
<keyword evidence="4" id="KW-0808">Transferase</keyword>
<evidence type="ECO:0000259" key="12">
    <source>
        <dbReference type="Pfam" id="PF13796"/>
    </source>
</evidence>
<evidence type="ECO:0000256" key="3">
    <source>
        <dbReference type="ARBA" id="ARBA00022553"/>
    </source>
</evidence>
<dbReference type="GO" id="GO:0016020">
    <property type="term" value="C:membrane"/>
    <property type="evidence" value="ECO:0007669"/>
    <property type="project" value="InterPro"/>
</dbReference>
<name>A0A101SH58_9ACTN</name>
<gene>
    <name evidence="13" type="ORF">AQJ46_07430</name>
</gene>
<feature type="transmembrane region" description="Helical" evidence="9">
    <location>
        <begin position="47"/>
        <end position="68"/>
    </location>
</feature>
<protein>
    <recommendedName>
        <fullName evidence="2">histidine kinase</fullName>
        <ecNumber evidence="2">2.7.13.3</ecNumber>
    </recommendedName>
</protein>
<dbReference type="RefSeq" id="WP_059204810.1">
    <property type="nucleotide sequence ID" value="NZ_KQ948657.1"/>
</dbReference>
<feature type="domain" description="Putative sensor" evidence="12">
    <location>
        <begin position="21"/>
        <end position="184"/>
    </location>
</feature>
<evidence type="ECO:0000259" key="10">
    <source>
        <dbReference type="Pfam" id="PF02518"/>
    </source>
</evidence>
<dbReference type="PANTHER" id="PTHR24421:SF10">
    <property type="entry name" value="NITRATE_NITRITE SENSOR PROTEIN NARQ"/>
    <property type="match status" value="1"/>
</dbReference>
<feature type="transmembrane region" description="Helical" evidence="9">
    <location>
        <begin position="20"/>
        <end position="41"/>
    </location>
</feature>
<evidence type="ECO:0000259" key="11">
    <source>
        <dbReference type="Pfam" id="PF07730"/>
    </source>
</evidence>
<evidence type="ECO:0000256" key="8">
    <source>
        <dbReference type="ARBA" id="ARBA00023012"/>
    </source>
</evidence>
<comment type="caution">
    <text evidence="13">The sequence shown here is derived from an EMBL/GenBank/DDBJ whole genome shotgun (WGS) entry which is preliminary data.</text>
</comment>
<feature type="transmembrane region" description="Helical" evidence="9">
    <location>
        <begin position="150"/>
        <end position="169"/>
    </location>
</feature>
<accession>A0A101SH58</accession>
<proteinExistence type="predicted"/>
<dbReference type="InterPro" id="IPR036890">
    <property type="entry name" value="HATPase_C_sf"/>
</dbReference>
<evidence type="ECO:0000256" key="9">
    <source>
        <dbReference type="SAM" id="Phobius"/>
    </source>
</evidence>
<keyword evidence="5" id="KW-0547">Nucleotide-binding</keyword>
<evidence type="ECO:0000256" key="4">
    <source>
        <dbReference type="ARBA" id="ARBA00022679"/>
    </source>
</evidence>
<dbReference type="PANTHER" id="PTHR24421">
    <property type="entry name" value="NITRATE/NITRITE SENSOR PROTEIN NARX-RELATED"/>
    <property type="match status" value="1"/>
</dbReference>
<evidence type="ECO:0000256" key="5">
    <source>
        <dbReference type="ARBA" id="ARBA00022741"/>
    </source>
</evidence>
<sequence length="403" mass="43296">MRSFRTLRRALLRARRDTGFVAAGIPLHLALASQWVWGVTIVMKANAWAVVPIPFALFLAGVPALTVVQRHRYRALLGVDVPRLTPTPERWWPRRALRWLSSAQTWRQVGYHLLLGPLLAAMELLVLAAWAAAVAGATVFGYAYALPVDQAVFCTVGGVVLLCSAPWLAGATARTEARLAPALLGPSRNERLRQRVEHLAESRTDLIEAVDSERRRIERDLHDGTQQRLVSLAVNLGLARATLTDLPDDARTAIDEAHREAKEAIAELNDLVRGLHPAVLEDRGLDAALSGLAARVPLPVGLRVDIGERAAPVVESVAYFVVSEALTNVTKHARATRAEVTVERIGKVLRVNVTDDGSGGADASAGSGLNGLAKRVGSVDGTFRVSSPAGGPTTLTAELPCEL</sequence>
<dbReference type="GO" id="GO:0005524">
    <property type="term" value="F:ATP binding"/>
    <property type="evidence" value="ECO:0007669"/>
    <property type="project" value="UniProtKB-KW"/>
</dbReference>
<dbReference type="InterPro" id="IPR003594">
    <property type="entry name" value="HATPase_dom"/>
</dbReference>
<dbReference type="GO" id="GO:0046983">
    <property type="term" value="F:protein dimerization activity"/>
    <property type="evidence" value="ECO:0007669"/>
    <property type="project" value="InterPro"/>
</dbReference>
<dbReference type="CDD" id="cd16917">
    <property type="entry name" value="HATPase_UhpB-NarQ-NarX-like"/>
    <property type="match status" value="1"/>
</dbReference>
<evidence type="ECO:0000256" key="7">
    <source>
        <dbReference type="ARBA" id="ARBA00022840"/>
    </source>
</evidence>
<dbReference type="EC" id="2.7.13.3" evidence="2"/>
<evidence type="ECO:0000313" key="13">
    <source>
        <dbReference type="EMBL" id="KUN73562.1"/>
    </source>
</evidence>
<keyword evidence="3" id="KW-0597">Phosphoprotein</keyword>
<dbReference type="Pfam" id="PF07730">
    <property type="entry name" value="HisKA_3"/>
    <property type="match status" value="1"/>
</dbReference>
<dbReference type="Gene3D" id="3.30.565.10">
    <property type="entry name" value="Histidine kinase-like ATPase, C-terminal domain"/>
    <property type="match status" value="1"/>
</dbReference>